<dbReference type="InterPro" id="IPR011993">
    <property type="entry name" value="PH-like_dom_sf"/>
</dbReference>
<organism evidence="1 2">
    <name type="scientific">Cardiosporidium cionae</name>
    <dbReference type="NCBI Taxonomy" id="476202"/>
    <lineage>
        <taxon>Eukaryota</taxon>
        <taxon>Sar</taxon>
        <taxon>Alveolata</taxon>
        <taxon>Apicomplexa</taxon>
        <taxon>Aconoidasida</taxon>
        <taxon>Nephromycida</taxon>
        <taxon>Cardiosporidium</taxon>
    </lineage>
</organism>
<accession>A0ABQ7JF38</accession>
<dbReference type="Gene3D" id="2.30.29.30">
    <property type="entry name" value="Pleckstrin-homology domain (PH domain)/Phosphotyrosine-binding domain (PTB)"/>
    <property type="match status" value="1"/>
</dbReference>
<name>A0ABQ7JF38_9APIC</name>
<evidence type="ECO:0000313" key="2">
    <source>
        <dbReference type="Proteomes" id="UP000823046"/>
    </source>
</evidence>
<gene>
    <name evidence="1" type="ORF">IE077_003654</name>
</gene>
<evidence type="ECO:0000313" key="1">
    <source>
        <dbReference type="EMBL" id="KAF8822494.1"/>
    </source>
</evidence>
<proteinExistence type="predicted"/>
<dbReference type="EMBL" id="JADAQX010000049">
    <property type="protein sequence ID" value="KAF8822494.1"/>
    <property type="molecule type" value="Genomic_DNA"/>
</dbReference>
<dbReference type="Proteomes" id="UP000823046">
    <property type="component" value="Unassembled WGS sequence"/>
</dbReference>
<sequence length="152" mass="16927">MAQEMQLQFMKSNLKDWFEDIKQAYTNGIKLIKISALGQKFIRIVQIADTQLKVLRTSISSSINMKGGRVIELADIQAVTLGKGEPSKEFATLAALAKTTSDVNDPSATLCAVVSLPKEITLSLLFLEEERRNAFVFYLRLVTHSAYSVLEN</sequence>
<keyword evidence="2" id="KW-1185">Reference proteome</keyword>
<comment type="caution">
    <text evidence="1">The sequence shown here is derived from an EMBL/GenBank/DDBJ whole genome shotgun (WGS) entry which is preliminary data.</text>
</comment>
<protein>
    <submittedName>
        <fullName evidence="1">Uncharacterized protein</fullName>
    </submittedName>
</protein>
<reference evidence="1 2" key="1">
    <citation type="journal article" date="2020" name="bioRxiv">
        <title>Metabolic contributions of an alphaproteobacterial endosymbiont in the apicomplexan Cardiosporidium cionae.</title>
        <authorList>
            <person name="Hunter E.S."/>
            <person name="Paight C.J."/>
            <person name="Lane C.E."/>
        </authorList>
    </citation>
    <scope>NUCLEOTIDE SEQUENCE [LARGE SCALE GENOMIC DNA]</scope>
    <source>
        <strain evidence="1">ESH_2018</strain>
    </source>
</reference>